<organism evidence="2 3">
    <name type="scientific">Helicostylum pulchrum</name>
    <dbReference type="NCBI Taxonomy" id="562976"/>
    <lineage>
        <taxon>Eukaryota</taxon>
        <taxon>Fungi</taxon>
        <taxon>Fungi incertae sedis</taxon>
        <taxon>Mucoromycota</taxon>
        <taxon>Mucoromycotina</taxon>
        <taxon>Mucoromycetes</taxon>
        <taxon>Mucorales</taxon>
        <taxon>Mucorineae</taxon>
        <taxon>Mucoraceae</taxon>
        <taxon>Helicostylum</taxon>
    </lineage>
</organism>
<dbReference type="EMBL" id="BAABUJ010000056">
    <property type="protein sequence ID" value="GAA5806054.1"/>
    <property type="molecule type" value="Genomic_DNA"/>
</dbReference>
<feature type="compositionally biased region" description="Acidic residues" evidence="1">
    <location>
        <begin position="13"/>
        <end position="28"/>
    </location>
</feature>
<comment type="caution">
    <text evidence="2">The sequence shown here is derived from an EMBL/GenBank/DDBJ whole genome shotgun (WGS) entry which is preliminary data.</text>
</comment>
<evidence type="ECO:0000256" key="1">
    <source>
        <dbReference type="SAM" id="MobiDB-lite"/>
    </source>
</evidence>
<sequence length="195" mass="22312">MSLMRDIERSITEEDEDEEEEPEEEAEEVAVGVNGEAVEQEVVAVKKSCKKKVKTESIKPSEDKVSYETKLSLYLRLNNYGSNQDTLGHVIQIISSYYYAAQMMIIKNGDVQVYIAIRAKMISPYKHETMMRAGERFRQFKTVYGIKGVCLLTPLTMTQICRLSAEEFSNFQKNVKEMLESTGLKDFDSLAIHED</sequence>
<protein>
    <submittedName>
        <fullName evidence="2">Uncharacterized protein</fullName>
    </submittedName>
</protein>
<evidence type="ECO:0000313" key="2">
    <source>
        <dbReference type="EMBL" id="GAA5806054.1"/>
    </source>
</evidence>
<feature type="compositionally biased region" description="Basic and acidic residues" evidence="1">
    <location>
        <begin position="1"/>
        <end position="12"/>
    </location>
</feature>
<name>A0ABP9YGG1_9FUNG</name>
<reference evidence="2 3" key="1">
    <citation type="submission" date="2024-04" db="EMBL/GenBank/DDBJ databases">
        <title>genome sequences of Mucor flavus KT1a and Helicostylum pulchrum KT1b strains isolation_sourced from the surface of a dry-aged beef.</title>
        <authorList>
            <person name="Toyotome T."/>
            <person name="Hosono M."/>
            <person name="Torimaru M."/>
            <person name="Fukuda K."/>
            <person name="Mikami N."/>
        </authorList>
    </citation>
    <scope>NUCLEOTIDE SEQUENCE [LARGE SCALE GENOMIC DNA]</scope>
    <source>
        <strain evidence="2 3">KT1b</strain>
    </source>
</reference>
<feature type="region of interest" description="Disordered" evidence="1">
    <location>
        <begin position="1"/>
        <end position="34"/>
    </location>
</feature>
<evidence type="ECO:0000313" key="3">
    <source>
        <dbReference type="Proteomes" id="UP001476247"/>
    </source>
</evidence>
<keyword evidence="3" id="KW-1185">Reference proteome</keyword>
<proteinExistence type="predicted"/>
<gene>
    <name evidence="2" type="ORF">HPULCUR_011582</name>
</gene>
<accession>A0ABP9YGG1</accession>
<dbReference type="Proteomes" id="UP001476247">
    <property type="component" value="Unassembled WGS sequence"/>
</dbReference>